<gene>
    <name evidence="3" type="ORF">QR680_000960</name>
</gene>
<name>A0AA39GWI0_9BILA</name>
<evidence type="ECO:0000256" key="1">
    <source>
        <dbReference type="ARBA" id="ARBA00010954"/>
    </source>
</evidence>
<protein>
    <submittedName>
        <fullName evidence="3">Uncharacterized protein</fullName>
    </submittedName>
</protein>
<accession>A0AA39GWI0</accession>
<dbReference type="GO" id="GO:0007165">
    <property type="term" value="P:signal transduction"/>
    <property type="evidence" value="ECO:0007669"/>
    <property type="project" value="TreeGrafter"/>
</dbReference>
<evidence type="ECO:0000256" key="2">
    <source>
        <dbReference type="SAM" id="MobiDB-lite"/>
    </source>
</evidence>
<proteinExistence type="inferred from homology"/>
<keyword evidence="4" id="KW-1185">Reference proteome</keyword>
<dbReference type="PANTHER" id="PTHR12832:SF11">
    <property type="entry name" value="LD23868P"/>
    <property type="match status" value="1"/>
</dbReference>
<evidence type="ECO:0000313" key="3">
    <source>
        <dbReference type="EMBL" id="KAK0394840.1"/>
    </source>
</evidence>
<evidence type="ECO:0000313" key="4">
    <source>
        <dbReference type="Proteomes" id="UP001175271"/>
    </source>
</evidence>
<reference evidence="3" key="1">
    <citation type="submission" date="2023-06" db="EMBL/GenBank/DDBJ databases">
        <title>Genomic analysis of the entomopathogenic nematode Steinernema hermaphroditum.</title>
        <authorList>
            <person name="Schwarz E.M."/>
            <person name="Heppert J.K."/>
            <person name="Baniya A."/>
            <person name="Schwartz H.T."/>
            <person name="Tan C.-H."/>
            <person name="Antoshechkin I."/>
            <person name="Sternberg P.W."/>
            <person name="Goodrich-Blair H."/>
            <person name="Dillman A.R."/>
        </authorList>
    </citation>
    <scope>NUCLEOTIDE SEQUENCE</scope>
    <source>
        <strain evidence="3">PS9179</strain>
        <tissue evidence="3">Whole animal</tissue>
    </source>
</reference>
<comment type="similarity">
    <text evidence="1">Belongs to the TCP11 family.</text>
</comment>
<feature type="compositionally biased region" description="Polar residues" evidence="2">
    <location>
        <begin position="49"/>
        <end position="72"/>
    </location>
</feature>
<dbReference type="EMBL" id="JAUCMV010000005">
    <property type="protein sequence ID" value="KAK0394840.1"/>
    <property type="molecule type" value="Genomic_DNA"/>
</dbReference>
<dbReference type="PANTHER" id="PTHR12832">
    <property type="entry name" value="TESTIS-SPECIFIC PROTEIN PBS13 T-COMPLEX 11"/>
    <property type="match status" value="1"/>
</dbReference>
<dbReference type="Proteomes" id="UP001175271">
    <property type="component" value="Unassembled WGS sequence"/>
</dbReference>
<feature type="region of interest" description="Disordered" evidence="2">
    <location>
        <begin position="1"/>
        <end position="72"/>
    </location>
</feature>
<dbReference type="InterPro" id="IPR008862">
    <property type="entry name" value="Tcp11"/>
</dbReference>
<comment type="caution">
    <text evidence="3">The sequence shown here is derived from an EMBL/GenBank/DDBJ whole genome shotgun (WGS) entry which is preliminary data.</text>
</comment>
<feature type="region of interest" description="Disordered" evidence="2">
    <location>
        <begin position="284"/>
        <end position="310"/>
    </location>
</feature>
<dbReference type="Pfam" id="PF05794">
    <property type="entry name" value="Tcp11"/>
    <property type="match status" value="1"/>
</dbReference>
<feature type="compositionally biased region" description="Basic and acidic residues" evidence="2">
    <location>
        <begin position="7"/>
        <end position="23"/>
    </location>
</feature>
<sequence>MPLPEDETSKATEVDSTDAEKSKAPKGSASDEESGPSSPPTGVKRKRSPSSCSQPSDEPSTSSNFPPSPRNISTHEMAQETIELLNKMAVVHAVAFDQKVELDQSEGHPVQEMMQKAHFDIMREELEADPPIYDTFIADICAMKDDLLSIVPEGKPRLTQRVEECADREHLKNQAKNKAIDFEASMRQILDTAQTMCMPVRDADISAIREKTDVPDKMKALAELMHRMKLDMANYNLTVHNKLIKENSMQCERDYYLKVVDASPEFAKCVKRWLQLSYDKVMCTSSSVNSPSKKKSASDESSKPPLTRQQQTQILTGAYLDLMEWSTSDAEFPFPETLAFDRQMILALVEKYHQLIYTTSALVVTQNIAGKDVVEKDGFMLTLKNKIIVLLNDVERTNVHERMEHVAVLCDSEVQQAKKELLEEGYTPPPSSDRDLFKSQIVALGGPANTVRCLLHKRLRDFFTEVVNNPGVVPRHLLSSFKFVESEVAAVTARFLRIVDYNRRAFGDFYVRLLAEVHHESPLP</sequence>
<organism evidence="3 4">
    <name type="scientific">Steinernema hermaphroditum</name>
    <dbReference type="NCBI Taxonomy" id="289476"/>
    <lineage>
        <taxon>Eukaryota</taxon>
        <taxon>Metazoa</taxon>
        <taxon>Ecdysozoa</taxon>
        <taxon>Nematoda</taxon>
        <taxon>Chromadorea</taxon>
        <taxon>Rhabditida</taxon>
        <taxon>Tylenchina</taxon>
        <taxon>Panagrolaimomorpha</taxon>
        <taxon>Strongyloidoidea</taxon>
        <taxon>Steinernematidae</taxon>
        <taxon>Steinernema</taxon>
    </lineage>
</organism>
<dbReference type="AlphaFoldDB" id="A0AA39GWI0"/>